<dbReference type="EMBL" id="CP001003">
    <property type="protein sequence ID" value="ACB28243.1"/>
    <property type="molecule type" value="Genomic_DNA"/>
</dbReference>
<organism evidence="4 5">
    <name type="scientific">Methylobacterium radiotolerans (strain ATCC 27329 / DSM 1819 / JCM 2831 / NBRC 15690 / NCIMB 10815 / 0-1)</name>
    <dbReference type="NCBI Taxonomy" id="426355"/>
    <lineage>
        <taxon>Bacteria</taxon>
        <taxon>Pseudomonadati</taxon>
        <taxon>Pseudomonadota</taxon>
        <taxon>Alphaproteobacteria</taxon>
        <taxon>Hyphomicrobiales</taxon>
        <taxon>Methylobacteriaceae</taxon>
        <taxon>Methylobacterium</taxon>
    </lineage>
</organism>
<feature type="compositionally biased region" description="Low complexity" evidence="2">
    <location>
        <begin position="243"/>
        <end position="254"/>
    </location>
</feature>
<geneLocation type="plasmid" evidence="4 5">
    <name>pMRAD02</name>
</geneLocation>
<dbReference type="KEGG" id="mrd:Mrad2831_6321"/>
<sequence length="262" mass="27084">MLLEFMDLAQQCAPAVAPQTMAALVQVESGFNPYAIGVVDGRLARQPANLEEAVATAQQLEAGGWNFSLGIAQVNRHNLPKYKLTYAQAFDACANLRAGSKILQDCYARASAKLAGSEKDPLHAAFSCYYSGNFSRGFRPDKAGQPSYVQKVLASAGVAPKAIPVVPAIGARTSPIARVPAAEPAQPGDANAAVPLTAAPAPSVPAEPADHASVLVDLDPPKRSALPQPPAVPVADDAVKLKAQPPATAPAPAADADDFSVF</sequence>
<name>B1M9R8_METRJ</name>
<feature type="region of interest" description="Disordered" evidence="2">
    <location>
        <begin position="181"/>
        <end position="262"/>
    </location>
</feature>
<dbReference type="CAZy" id="GH23">
    <property type="family name" value="Glycoside Hydrolase Family 23"/>
</dbReference>
<protein>
    <submittedName>
        <fullName evidence="4">Lytic transglycosylase catalytic</fullName>
    </submittedName>
</protein>
<dbReference type="Gene3D" id="1.10.530.10">
    <property type="match status" value="1"/>
</dbReference>
<dbReference type="AlphaFoldDB" id="B1M9R8"/>
<gene>
    <name evidence="4" type="ordered locus">Mrad2831_6321</name>
</gene>
<comment type="similarity">
    <text evidence="1">Belongs to the virb1 family.</text>
</comment>
<dbReference type="HOGENOM" id="CLU_076837_0_0_5"/>
<dbReference type="Pfam" id="PF01464">
    <property type="entry name" value="SLT"/>
    <property type="match status" value="1"/>
</dbReference>
<dbReference type="CDD" id="cd16892">
    <property type="entry name" value="LT_VirB1-like"/>
    <property type="match status" value="1"/>
</dbReference>
<evidence type="ECO:0000313" key="5">
    <source>
        <dbReference type="Proteomes" id="UP000006589"/>
    </source>
</evidence>
<feature type="domain" description="Transglycosylase SLT" evidence="3">
    <location>
        <begin position="10"/>
        <end position="112"/>
    </location>
</feature>
<dbReference type="InterPro" id="IPR023346">
    <property type="entry name" value="Lysozyme-like_dom_sf"/>
</dbReference>
<evidence type="ECO:0000256" key="1">
    <source>
        <dbReference type="ARBA" id="ARBA00009387"/>
    </source>
</evidence>
<dbReference type="OrthoDB" id="8277605at2"/>
<feature type="compositionally biased region" description="Low complexity" evidence="2">
    <location>
        <begin position="190"/>
        <end position="207"/>
    </location>
</feature>
<keyword evidence="4" id="KW-0614">Plasmid</keyword>
<evidence type="ECO:0000256" key="2">
    <source>
        <dbReference type="SAM" id="MobiDB-lite"/>
    </source>
</evidence>
<accession>B1M9R8</accession>
<reference evidence="4 5" key="1">
    <citation type="submission" date="2008-03" db="EMBL/GenBank/DDBJ databases">
        <title>Complete sequence of plasmid2 of Methylobacterium radiotolerans JCM 2831.</title>
        <authorList>
            <consortium name="US DOE Joint Genome Institute"/>
            <person name="Copeland A."/>
            <person name="Lucas S."/>
            <person name="Lapidus A."/>
            <person name="Glavina del Rio T."/>
            <person name="Dalin E."/>
            <person name="Tice H."/>
            <person name="Bruce D."/>
            <person name="Goodwin L."/>
            <person name="Pitluck S."/>
            <person name="Kiss H."/>
            <person name="Brettin T."/>
            <person name="Detter J.C."/>
            <person name="Han C."/>
            <person name="Kuske C.R."/>
            <person name="Schmutz J."/>
            <person name="Larimer F."/>
            <person name="Land M."/>
            <person name="Hauser L."/>
            <person name="Kyrpides N."/>
            <person name="Mikhailova N."/>
            <person name="Marx C.J."/>
            <person name="Richardson P."/>
        </authorList>
    </citation>
    <scope>NUCLEOTIDE SEQUENCE [LARGE SCALE GENOMIC DNA]</scope>
    <source>
        <strain evidence="5">ATCC 27329 / DSM 1819 / JCM 2831 / NBRC 15690 / NCIMB 10815 / 0-1</strain>
        <plasmid evidence="5">Plasmid pMRAD02</plasmid>
    </source>
</reference>
<evidence type="ECO:0000313" key="4">
    <source>
        <dbReference type="EMBL" id="ACB28243.1"/>
    </source>
</evidence>
<dbReference type="SUPFAM" id="SSF53955">
    <property type="entry name" value="Lysozyme-like"/>
    <property type="match status" value="1"/>
</dbReference>
<proteinExistence type="inferred from homology"/>
<dbReference type="Proteomes" id="UP000006589">
    <property type="component" value="Plasmid pMRAD02"/>
</dbReference>
<dbReference type="InterPro" id="IPR008258">
    <property type="entry name" value="Transglycosylase_SLT_dom_1"/>
</dbReference>
<evidence type="ECO:0000259" key="3">
    <source>
        <dbReference type="Pfam" id="PF01464"/>
    </source>
</evidence>